<proteinExistence type="predicted"/>
<organism evidence="1 2">
    <name type="scientific">Leptospira alexanderi serovar Manhao 3 str. L 60</name>
    <dbReference type="NCBI Taxonomy" id="1049759"/>
    <lineage>
        <taxon>Bacteria</taxon>
        <taxon>Pseudomonadati</taxon>
        <taxon>Spirochaetota</taxon>
        <taxon>Spirochaetia</taxon>
        <taxon>Leptospirales</taxon>
        <taxon>Leptospiraceae</taxon>
        <taxon>Leptospira</taxon>
    </lineage>
</organism>
<name>V6I3B5_9LEPT</name>
<protein>
    <submittedName>
        <fullName evidence="1">Uncharacterized protein</fullName>
    </submittedName>
</protein>
<comment type="caution">
    <text evidence="1">The sequence shown here is derived from an EMBL/GenBank/DDBJ whole genome shotgun (WGS) entry which is preliminary data.</text>
</comment>
<gene>
    <name evidence="1" type="ORF">LEP1GSC062_0588</name>
</gene>
<sequence length="82" mass="9447">MTGFLTVVLCLGVAAVFFHLLYSVDTRRIDNAEKKETHKTEFRRNTEILKKSTVKIGIPIFLNPEFVPSAENTCKKWNVYMP</sequence>
<dbReference type="Proteomes" id="UP000018747">
    <property type="component" value="Unassembled WGS sequence"/>
</dbReference>
<dbReference type="AlphaFoldDB" id="V6I3B5"/>
<evidence type="ECO:0000313" key="2">
    <source>
        <dbReference type="Proteomes" id="UP000018747"/>
    </source>
</evidence>
<reference evidence="1" key="1">
    <citation type="submission" date="2013-05" db="EMBL/GenBank/DDBJ databases">
        <authorList>
            <person name="Harkins D.M."/>
            <person name="Durkin A.S."/>
            <person name="Brinkac L.M."/>
            <person name="Haft D.H."/>
            <person name="Selengut J.D."/>
            <person name="Sanka R."/>
            <person name="DePew J."/>
            <person name="Purushe J."/>
            <person name="Hartskeerl R.A."/>
            <person name="Ahmed A."/>
            <person name="van der Linden H."/>
            <person name="Goris M.G.A."/>
            <person name="Vinetz J.M."/>
            <person name="Sutton G.G."/>
            <person name="Nierman W.C."/>
            <person name="Fouts D.E."/>
        </authorList>
    </citation>
    <scope>NUCLEOTIDE SEQUENCE [LARGE SCALE GENOMIC DNA]</scope>
    <source>
        <strain evidence="1">L 60</strain>
    </source>
</reference>
<accession>V6I3B5</accession>
<evidence type="ECO:0000313" key="1">
    <source>
        <dbReference type="EMBL" id="EQA64411.1"/>
    </source>
</evidence>
<dbReference type="EMBL" id="AHMT02000005">
    <property type="protein sequence ID" value="EQA64411.1"/>
    <property type="molecule type" value="Genomic_DNA"/>
</dbReference>
<keyword evidence="2" id="KW-1185">Reference proteome</keyword>